<evidence type="ECO:0000259" key="7">
    <source>
        <dbReference type="SMART" id="SM00479"/>
    </source>
</evidence>
<feature type="compositionally biased region" description="Basic and acidic residues" evidence="6">
    <location>
        <begin position="285"/>
        <end position="296"/>
    </location>
</feature>
<evidence type="ECO:0000256" key="6">
    <source>
        <dbReference type="SAM" id="MobiDB-lite"/>
    </source>
</evidence>
<dbReference type="GO" id="GO:0003676">
    <property type="term" value="F:nucleic acid binding"/>
    <property type="evidence" value="ECO:0007669"/>
    <property type="project" value="InterPro"/>
</dbReference>
<sequence length="492" mass="55683">RSHTHTHTHTHKKRYSGITAEILSSVEWTLQQVQQDMWTFMDQKSILIGHSLENDLKALQLVHTRVIDTAVLFMVPRSQKNGRKWDRKLSLKHLAEQCLNKTIQDQEANRNMGHSSVEDATAAMELVLLKLKWEEERDKRLGTFESQTSAKLSAPPKRTSQAHLSHSSNSGSSSANPVKPSSVKPGTLRSVADSPIEPAFTSANSFAKHKEDLLKKAMTDDHNGNTRNNKNEHENENENESENENENENDDSNLELISSTRNLAASRSSSTKKVVLNTTKADLLGNKDQDKDKDGVDLADPYMLTSPNKRKKLNTGEMMTANLSTWKKSCKFRASKKKEGRQKEDAKDTKCKNKNKNKTKTTHKTMTKKKKQRTKASNAMKEGPNASENKSDVETNTSKKDKNVKKKESSDKTFKKSAHTLVVQWCREQLHPLYKQNKISKTSYADITKKCVYKVLHSVDTWNATELGLLHARQKKVIALIKAYVDKEHTAI</sequence>
<reference evidence="8 9" key="1">
    <citation type="journal article" date="2013" name="Curr. Biol.">
        <title>The Genome of the Foraminiferan Reticulomyxa filosa.</title>
        <authorList>
            <person name="Glockner G."/>
            <person name="Hulsmann N."/>
            <person name="Schleicher M."/>
            <person name="Noegel A.A."/>
            <person name="Eichinger L."/>
            <person name="Gallinger C."/>
            <person name="Pawlowski J."/>
            <person name="Sierra R."/>
            <person name="Euteneuer U."/>
            <person name="Pillet L."/>
            <person name="Moustafa A."/>
            <person name="Platzer M."/>
            <person name="Groth M."/>
            <person name="Szafranski K."/>
            <person name="Schliwa M."/>
        </authorList>
    </citation>
    <scope>NUCLEOTIDE SEQUENCE [LARGE SCALE GENOMIC DNA]</scope>
</reference>
<dbReference type="InterPro" id="IPR047021">
    <property type="entry name" value="REXO1/3/4-like"/>
</dbReference>
<proteinExistence type="inferred from homology"/>
<dbReference type="InterPro" id="IPR057031">
    <property type="entry name" value="SFR19-like_C"/>
</dbReference>
<evidence type="ECO:0000313" key="8">
    <source>
        <dbReference type="EMBL" id="ETO21336.1"/>
    </source>
</evidence>
<dbReference type="InterPro" id="IPR036397">
    <property type="entry name" value="RNaseH_sf"/>
</dbReference>
<protein>
    <submittedName>
        <fullName evidence="8">Exonuclease family protein</fullName>
    </submittedName>
</protein>
<dbReference type="OrthoDB" id="206335at2759"/>
<feature type="region of interest" description="Disordered" evidence="6">
    <location>
        <begin position="284"/>
        <end position="309"/>
    </location>
</feature>
<dbReference type="SUPFAM" id="SSF53098">
    <property type="entry name" value="Ribonuclease H-like"/>
    <property type="match status" value="1"/>
</dbReference>
<feature type="domain" description="Exonuclease" evidence="7">
    <location>
        <begin position="1"/>
        <end position="136"/>
    </location>
</feature>
<gene>
    <name evidence="8" type="ORF">RFI_15868</name>
</gene>
<evidence type="ECO:0000256" key="2">
    <source>
        <dbReference type="ARBA" id="ARBA00006357"/>
    </source>
</evidence>
<dbReference type="Gene3D" id="3.30.420.10">
    <property type="entry name" value="Ribonuclease H-like superfamily/Ribonuclease H"/>
    <property type="match status" value="1"/>
</dbReference>
<keyword evidence="3" id="KW-0540">Nuclease</keyword>
<feature type="compositionally biased region" description="Basic and acidic residues" evidence="6">
    <location>
        <begin position="389"/>
        <end position="413"/>
    </location>
</feature>
<comment type="caution">
    <text evidence="8">The sequence shown here is derived from an EMBL/GenBank/DDBJ whole genome shotgun (WGS) entry which is preliminary data.</text>
</comment>
<keyword evidence="5" id="KW-0539">Nucleus</keyword>
<keyword evidence="4" id="KW-0378">Hydrolase</keyword>
<feature type="region of interest" description="Disordered" evidence="6">
    <location>
        <begin position="144"/>
        <end position="196"/>
    </location>
</feature>
<evidence type="ECO:0000256" key="5">
    <source>
        <dbReference type="ARBA" id="ARBA00023242"/>
    </source>
</evidence>
<evidence type="ECO:0000256" key="3">
    <source>
        <dbReference type="ARBA" id="ARBA00022722"/>
    </source>
</evidence>
<dbReference type="Proteomes" id="UP000023152">
    <property type="component" value="Unassembled WGS sequence"/>
</dbReference>
<keyword evidence="8" id="KW-0269">Exonuclease</keyword>
<feature type="region of interest" description="Disordered" evidence="6">
    <location>
        <begin position="217"/>
        <end position="251"/>
    </location>
</feature>
<feature type="compositionally biased region" description="Acidic residues" evidence="6">
    <location>
        <begin position="237"/>
        <end position="251"/>
    </location>
</feature>
<feature type="compositionally biased region" description="Basic and acidic residues" evidence="6">
    <location>
        <begin position="217"/>
        <end position="236"/>
    </location>
</feature>
<dbReference type="InterPro" id="IPR013520">
    <property type="entry name" value="Ribonucl_H"/>
</dbReference>
<feature type="compositionally biased region" description="Low complexity" evidence="6">
    <location>
        <begin position="161"/>
        <end position="176"/>
    </location>
</feature>
<feature type="region of interest" description="Disordered" evidence="6">
    <location>
        <begin position="332"/>
        <end position="413"/>
    </location>
</feature>
<feature type="non-terminal residue" evidence="8">
    <location>
        <position position="1"/>
    </location>
</feature>
<evidence type="ECO:0000313" key="9">
    <source>
        <dbReference type="Proteomes" id="UP000023152"/>
    </source>
</evidence>
<evidence type="ECO:0000256" key="4">
    <source>
        <dbReference type="ARBA" id="ARBA00022801"/>
    </source>
</evidence>
<dbReference type="Pfam" id="PF23030">
    <property type="entry name" value="SCAF11-like_C"/>
    <property type="match status" value="1"/>
</dbReference>
<feature type="compositionally biased region" description="Basic residues" evidence="6">
    <location>
        <begin position="352"/>
        <end position="374"/>
    </location>
</feature>
<evidence type="ECO:0000256" key="1">
    <source>
        <dbReference type="ARBA" id="ARBA00004123"/>
    </source>
</evidence>
<keyword evidence="9" id="KW-1185">Reference proteome</keyword>
<dbReference type="SMART" id="SM00479">
    <property type="entry name" value="EXOIII"/>
    <property type="match status" value="1"/>
</dbReference>
<feature type="compositionally biased region" description="Basic and acidic residues" evidence="6">
    <location>
        <begin position="341"/>
        <end position="351"/>
    </location>
</feature>
<dbReference type="InterPro" id="IPR012337">
    <property type="entry name" value="RNaseH-like_sf"/>
</dbReference>
<dbReference type="GO" id="GO:0004527">
    <property type="term" value="F:exonuclease activity"/>
    <property type="evidence" value="ECO:0007669"/>
    <property type="project" value="UniProtKB-KW"/>
</dbReference>
<comment type="similarity">
    <text evidence="2">Belongs to the REXO1/REXO3 family.</text>
</comment>
<comment type="subcellular location">
    <subcellularLocation>
        <location evidence="1">Nucleus</location>
    </subcellularLocation>
</comment>
<accession>X6N5Q4</accession>
<name>X6N5Q4_RETFI</name>
<dbReference type="PANTHER" id="PTHR12801:SF115">
    <property type="entry name" value="FI18136P1-RELATED"/>
    <property type="match status" value="1"/>
</dbReference>
<organism evidence="8 9">
    <name type="scientific">Reticulomyxa filosa</name>
    <dbReference type="NCBI Taxonomy" id="46433"/>
    <lineage>
        <taxon>Eukaryota</taxon>
        <taxon>Sar</taxon>
        <taxon>Rhizaria</taxon>
        <taxon>Retaria</taxon>
        <taxon>Foraminifera</taxon>
        <taxon>Monothalamids</taxon>
        <taxon>Reticulomyxidae</taxon>
        <taxon>Reticulomyxa</taxon>
    </lineage>
</organism>
<dbReference type="GO" id="GO:0005634">
    <property type="term" value="C:nucleus"/>
    <property type="evidence" value="ECO:0007669"/>
    <property type="project" value="UniProtKB-SubCell"/>
</dbReference>
<dbReference type="EMBL" id="ASPP01011728">
    <property type="protein sequence ID" value="ETO21336.1"/>
    <property type="molecule type" value="Genomic_DNA"/>
</dbReference>
<dbReference type="AlphaFoldDB" id="X6N5Q4"/>
<dbReference type="PANTHER" id="PTHR12801">
    <property type="entry name" value="RNA EXONUCLEASE REXO1 / RECO3 FAMILY MEMBER-RELATED"/>
    <property type="match status" value="1"/>
</dbReference>